<dbReference type="Proteomes" id="UP000023152">
    <property type="component" value="Unassembled WGS sequence"/>
</dbReference>
<dbReference type="OrthoDB" id="413520at2759"/>
<accession>X6NCM8</accession>
<organism evidence="2 3">
    <name type="scientific">Reticulomyxa filosa</name>
    <dbReference type="NCBI Taxonomy" id="46433"/>
    <lineage>
        <taxon>Eukaryota</taxon>
        <taxon>Sar</taxon>
        <taxon>Rhizaria</taxon>
        <taxon>Retaria</taxon>
        <taxon>Foraminifera</taxon>
        <taxon>Monothalamids</taxon>
        <taxon>Reticulomyxidae</taxon>
        <taxon>Reticulomyxa</taxon>
    </lineage>
</organism>
<feature type="transmembrane region" description="Helical" evidence="1">
    <location>
        <begin position="111"/>
        <end position="130"/>
    </location>
</feature>
<dbReference type="PANTHER" id="PTHR14614">
    <property type="entry name" value="HEPATOCELLULAR CARCINOMA-ASSOCIATED ANTIGEN"/>
    <property type="match status" value="1"/>
</dbReference>
<keyword evidence="1" id="KW-1133">Transmembrane helix</keyword>
<proteinExistence type="predicted"/>
<evidence type="ECO:0000313" key="3">
    <source>
        <dbReference type="Proteomes" id="UP000023152"/>
    </source>
</evidence>
<dbReference type="AlphaFoldDB" id="X6NCM8"/>
<keyword evidence="1" id="KW-0472">Membrane</keyword>
<gene>
    <name evidence="2" type="ORF">RFI_13661</name>
</gene>
<comment type="caution">
    <text evidence="2">The sequence shown here is derived from an EMBL/GenBank/DDBJ whole genome shotgun (WGS) entry which is preliminary data.</text>
</comment>
<dbReference type="InterPro" id="IPR029063">
    <property type="entry name" value="SAM-dependent_MTases_sf"/>
</dbReference>
<evidence type="ECO:0000256" key="1">
    <source>
        <dbReference type="SAM" id="Phobius"/>
    </source>
</evidence>
<reference evidence="2 3" key="1">
    <citation type="journal article" date="2013" name="Curr. Biol.">
        <title>The Genome of the Foraminiferan Reticulomyxa filosa.</title>
        <authorList>
            <person name="Glockner G."/>
            <person name="Hulsmann N."/>
            <person name="Schleicher M."/>
            <person name="Noegel A.A."/>
            <person name="Eichinger L."/>
            <person name="Gallinger C."/>
            <person name="Pawlowski J."/>
            <person name="Sierra R."/>
            <person name="Euteneuer U."/>
            <person name="Pillet L."/>
            <person name="Moustafa A."/>
            <person name="Platzer M."/>
            <person name="Groth M."/>
            <person name="Szafranski K."/>
            <person name="Schliwa M."/>
        </authorList>
    </citation>
    <scope>NUCLEOTIDE SEQUENCE [LARGE SCALE GENOMIC DNA]</scope>
</reference>
<keyword evidence="3" id="KW-1185">Reference proteome</keyword>
<dbReference type="Gene3D" id="3.40.50.150">
    <property type="entry name" value="Vaccinia Virus protein VP39"/>
    <property type="match status" value="1"/>
</dbReference>
<dbReference type="Pfam" id="PF10294">
    <property type="entry name" value="Methyltransf_16"/>
    <property type="match status" value="1"/>
</dbReference>
<dbReference type="InterPro" id="IPR019410">
    <property type="entry name" value="Methyltransf_16"/>
</dbReference>
<protein>
    <submittedName>
        <fullName evidence="2">Uncharacterized protein</fullName>
    </submittedName>
</protein>
<dbReference type="PANTHER" id="PTHR14614:SF109">
    <property type="entry name" value="RIBOSOMAL LYSINE N-METHYLTRANSFERASE 5"/>
    <property type="match status" value="1"/>
</dbReference>
<evidence type="ECO:0000313" key="2">
    <source>
        <dbReference type="EMBL" id="ETO23519.1"/>
    </source>
</evidence>
<keyword evidence="1" id="KW-0812">Transmembrane</keyword>
<name>X6NCM8_RETFI</name>
<sequence length="131" mass="15358">MTDQSYVLEVLKENADQNFGEDSKLRQKIVTGELVWGTPEHLAEYKDTAWDFLVGSDLIYAKEGIKPLVDTFEYLSQFAHPVTKAHSVVFMAIIRRFEWEQLFFDLMSHNFVQTKVVSAVLFIFFIFLFFF</sequence>
<dbReference type="EMBL" id="ASPP01009877">
    <property type="protein sequence ID" value="ETO23519.1"/>
    <property type="molecule type" value="Genomic_DNA"/>
</dbReference>